<protein>
    <recommendedName>
        <fullName evidence="3">AAA+ ATPase domain-containing protein</fullName>
    </recommendedName>
</protein>
<gene>
    <name evidence="1" type="ORF">BJI67_07305</name>
</gene>
<dbReference type="SUPFAM" id="SSF52540">
    <property type="entry name" value="P-loop containing nucleoside triphosphate hydrolases"/>
    <property type="match status" value="1"/>
</dbReference>
<dbReference type="Proteomes" id="UP000095342">
    <property type="component" value="Chromosome"/>
</dbReference>
<dbReference type="AlphaFoldDB" id="A0A1D8K7F4"/>
<evidence type="ECO:0008006" key="3">
    <source>
        <dbReference type="Google" id="ProtNLM"/>
    </source>
</evidence>
<dbReference type="InterPro" id="IPR027417">
    <property type="entry name" value="P-loop_NTPase"/>
</dbReference>
<evidence type="ECO:0000313" key="1">
    <source>
        <dbReference type="EMBL" id="AOV16894.1"/>
    </source>
</evidence>
<dbReference type="KEGG" id="aaeo:BJI67_07305"/>
<organism evidence="1 2">
    <name type="scientific">Acidihalobacter aeolianus</name>
    <dbReference type="NCBI Taxonomy" id="2792603"/>
    <lineage>
        <taxon>Bacteria</taxon>
        <taxon>Pseudomonadati</taxon>
        <taxon>Pseudomonadota</taxon>
        <taxon>Gammaproteobacteria</taxon>
        <taxon>Chromatiales</taxon>
        <taxon>Ectothiorhodospiraceae</taxon>
        <taxon>Acidihalobacter</taxon>
    </lineage>
</organism>
<name>A0A1D8K7F4_9GAMM</name>
<dbReference type="EMBL" id="CP017448">
    <property type="protein sequence ID" value="AOV16894.1"/>
    <property type="molecule type" value="Genomic_DNA"/>
</dbReference>
<keyword evidence="2" id="KW-1185">Reference proteome</keyword>
<reference evidence="1 2" key="1">
    <citation type="submission" date="2016-09" db="EMBL/GenBank/DDBJ databases">
        <title>Acidihalobacter prosperus V6 (DSM14174).</title>
        <authorList>
            <person name="Khaleque H.N."/>
            <person name="Ramsay J.P."/>
            <person name="Murphy R.J.T."/>
            <person name="Kaksonen A.H."/>
            <person name="Boxall N.J."/>
            <person name="Watkin E.L.J."/>
        </authorList>
    </citation>
    <scope>NUCLEOTIDE SEQUENCE [LARGE SCALE GENOMIC DNA]</scope>
    <source>
        <strain evidence="1 2">V6</strain>
    </source>
</reference>
<sequence>MLYLERYKSKRYHAQIVPAGYLHARFLKKPFFSLISVEASMDVDKAKEVFDSLIGEWSANEGAISTEQDTRFQIIDRMLTDVLGWSREKINTEPHVESGYVDYLVNASGKPKLVVEAKRAETPLLNTKQENYRSYKLGGPALQSAVDGVKQAQRYCLDVAVPFAVLTTGFQWIGFWALRTDGVRPKDGQAFAFPTLQSISKNFSEFYDLFSREGVLNGLFRAYIQQAEGLSITQSDPLYRVLENKDIRLLSKSRMAADLDTVFRSFFGTMSGDNDPEMLAKCFVESKESREADISLQKIARNLISRIDVVESAEAKELQEHVRTAVDSQKGEFVLVIGNKGAGKSTFIDRFFRMVLDKRLRDQCIVIRIDVADSDGVLDGIADWLVSRMIHEVEQSLFQGRSPRYEELQGIFFSDYDRWRNGEHKPLYERDKAKFKEKFGDHIASLVASKPRVYLARILQDAVRSRKLMPCLIFDNTDHFPQPFQEAVFQFAQSIHREVLSFVVCPITDRTIWQLSKHGPMQSYETTSFYLPVPSTKEVLKKRVDFLKDKLEAEEKERKDYFLTKGIRLRLEDLHAFAVCIDELFVQSEYVSRTIGWLSNHDIRRGLNMAQRVITSPIVSMEELVKTYLSNGRLTIPRLKIRQALIFGEHSQYQEDANDYIVNVFSIYPESVTTPLLRLSVLRMLFDIHNQASDAENTYISVESIQDYFETCGIPRIATAKHLSKLLSYRLVESYDPTDQEIYESQRLRITHSGQIHQEFSLRDHVYMSSMAMTTGVRSVQCIEEIREINSRKMTKEDWKSVEKKFASYLLREDMALATIPNLENYAGQHALRSELGGAWGASS</sequence>
<proteinExistence type="predicted"/>
<accession>A0A1D8K7F4</accession>
<dbReference type="Gene3D" id="3.40.50.300">
    <property type="entry name" value="P-loop containing nucleotide triphosphate hydrolases"/>
    <property type="match status" value="1"/>
</dbReference>
<evidence type="ECO:0000313" key="2">
    <source>
        <dbReference type="Proteomes" id="UP000095342"/>
    </source>
</evidence>